<accession>A0A8H7ZSU2</accession>
<dbReference type="AlphaFoldDB" id="A0A8H7ZSU2"/>
<evidence type="ECO:0000256" key="1">
    <source>
        <dbReference type="SAM" id="MobiDB-lite"/>
    </source>
</evidence>
<feature type="compositionally biased region" description="Basic and acidic residues" evidence="1">
    <location>
        <begin position="26"/>
        <end position="37"/>
    </location>
</feature>
<organism evidence="2 3">
    <name type="scientific">Olpidium bornovanus</name>
    <dbReference type="NCBI Taxonomy" id="278681"/>
    <lineage>
        <taxon>Eukaryota</taxon>
        <taxon>Fungi</taxon>
        <taxon>Fungi incertae sedis</taxon>
        <taxon>Olpidiomycota</taxon>
        <taxon>Olpidiomycotina</taxon>
        <taxon>Olpidiomycetes</taxon>
        <taxon>Olpidiales</taxon>
        <taxon>Olpidiaceae</taxon>
        <taxon>Olpidium</taxon>
    </lineage>
</organism>
<proteinExistence type="predicted"/>
<evidence type="ECO:0000313" key="3">
    <source>
        <dbReference type="Proteomes" id="UP000673691"/>
    </source>
</evidence>
<dbReference type="Proteomes" id="UP000673691">
    <property type="component" value="Unassembled WGS sequence"/>
</dbReference>
<sequence>MFWNAGGRSAPRHLTPFRNTRRIARTKSDEAGNDRRRAPYLIRTTPLTSNFHPAERTEAPWSIPLYARNEIM</sequence>
<evidence type="ECO:0000313" key="2">
    <source>
        <dbReference type="EMBL" id="KAG5458537.1"/>
    </source>
</evidence>
<feature type="region of interest" description="Disordered" evidence="1">
    <location>
        <begin position="1"/>
        <end position="39"/>
    </location>
</feature>
<protein>
    <submittedName>
        <fullName evidence="2">Uncharacterized protein</fullName>
    </submittedName>
</protein>
<gene>
    <name evidence="2" type="ORF">BJ554DRAFT_1216</name>
</gene>
<reference evidence="2 3" key="1">
    <citation type="journal article" name="Sci. Rep.">
        <title>Genome-scale phylogenetic analyses confirm Olpidium as the closest living zoosporic fungus to the non-flagellated, terrestrial fungi.</title>
        <authorList>
            <person name="Chang Y."/>
            <person name="Rochon D."/>
            <person name="Sekimoto S."/>
            <person name="Wang Y."/>
            <person name="Chovatia M."/>
            <person name="Sandor L."/>
            <person name="Salamov A."/>
            <person name="Grigoriev I.V."/>
            <person name="Stajich J.E."/>
            <person name="Spatafora J.W."/>
        </authorList>
    </citation>
    <scope>NUCLEOTIDE SEQUENCE [LARGE SCALE GENOMIC DNA]</scope>
    <source>
        <strain evidence="2">S191</strain>
    </source>
</reference>
<dbReference type="EMBL" id="JAEFCI010008329">
    <property type="protein sequence ID" value="KAG5458537.1"/>
    <property type="molecule type" value="Genomic_DNA"/>
</dbReference>
<name>A0A8H7ZSU2_9FUNG</name>
<comment type="caution">
    <text evidence="2">The sequence shown here is derived from an EMBL/GenBank/DDBJ whole genome shotgun (WGS) entry which is preliminary data.</text>
</comment>
<keyword evidence="3" id="KW-1185">Reference proteome</keyword>